<dbReference type="GO" id="GO:0006396">
    <property type="term" value="P:RNA processing"/>
    <property type="evidence" value="ECO:0007669"/>
    <property type="project" value="InterPro"/>
</dbReference>
<dbReference type="PANTHER" id="PTHR10910:SF62">
    <property type="entry name" value="AT07585P-RELATED"/>
    <property type="match status" value="1"/>
</dbReference>
<dbReference type="InterPro" id="IPR002466">
    <property type="entry name" value="A_deamin"/>
</dbReference>
<reference evidence="3" key="1">
    <citation type="submission" date="2022-08" db="EMBL/GenBank/DDBJ databases">
        <authorList>
            <consortium name="DOE Joint Genome Institute"/>
            <person name="Min B."/>
            <person name="Riley R."/>
            <person name="Sierra-Patev S."/>
            <person name="Naranjo-Ortiz M."/>
            <person name="Looney B."/>
            <person name="Konkel Z."/>
            <person name="Slot J.C."/>
            <person name="Sakamoto Y."/>
            <person name="Steenwyk J.L."/>
            <person name="Rokas A."/>
            <person name="Carro J."/>
            <person name="Camarero S."/>
            <person name="Ferreira P."/>
            <person name="Molpeceres G."/>
            <person name="Ruiz-Duenas F.J."/>
            <person name="Serrano A."/>
            <person name="Henrissat B."/>
            <person name="Drula E."/>
            <person name="Hughes K.W."/>
            <person name="Mata J.L."/>
            <person name="Ishikawa N.K."/>
            <person name="Vargas-Isla R."/>
            <person name="Ushijima S."/>
            <person name="Smith C.A."/>
            <person name="Ahrendt S."/>
            <person name="Andreopoulos W."/>
            <person name="He G."/>
            <person name="Labutti K."/>
            <person name="Lipzen A."/>
            <person name="Ng V."/>
            <person name="Sandor L."/>
            <person name="Barry K."/>
            <person name="Martinez A.T."/>
            <person name="Xiao Y."/>
            <person name="Gibbons J.G."/>
            <person name="Terashima K."/>
            <person name="Hibbett D.S."/>
            <person name="Grigoriev I.V."/>
        </authorList>
    </citation>
    <scope>NUCLEOTIDE SEQUENCE</scope>
    <source>
        <strain evidence="3">Sp2 HRB7682 ss15</strain>
    </source>
</reference>
<evidence type="ECO:0000256" key="1">
    <source>
        <dbReference type="SAM" id="MobiDB-lite"/>
    </source>
</evidence>
<dbReference type="GO" id="GO:0008251">
    <property type="term" value="F:tRNA-specific adenosine deaminase activity"/>
    <property type="evidence" value="ECO:0007669"/>
    <property type="project" value="TreeGrafter"/>
</dbReference>
<dbReference type="GO" id="GO:0006382">
    <property type="term" value="P:adenosine to inosine editing"/>
    <property type="evidence" value="ECO:0007669"/>
    <property type="project" value="TreeGrafter"/>
</dbReference>
<dbReference type="GO" id="GO:0005730">
    <property type="term" value="C:nucleolus"/>
    <property type="evidence" value="ECO:0007669"/>
    <property type="project" value="TreeGrafter"/>
</dbReference>
<feature type="region of interest" description="Disordered" evidence="1">
    <location>
        <begin position="441"/>
        <end position="465"/>
    </location>
</feature>
<dbReference type="SMART" id="SM00552">
    <property type="entry name" value="ADEAMc"/>
    <property type="match status" value="1"/>
</dbReference>
<sequence>MNQSSPSDDDHIALIHALYSQLKVYPQPSQYAILSAFYLTSSTSSECKIISLGTGTKCLPKCRLPIRGEAVHDSHAEVVARRGAIRWILEETIRERVQGSGWIERHADKYRFREGIQIRMYVSTVPCGDASTRFLAASQDPKMAFLKDSAVMAHIEGTTARGRDNYHLFNVLRTKPGRADSPPTLSLSCSDKIASWSWLGIQGAFGAKLFEGGTYIQKIIIGEVLPSRDVDLIKIVKEDCERALGGRLEGLLPTDQGPYSLQKPVIAFTPVPFIHSRLVVGLTSTSSNESLCWHADSIPPQTPPAPPQTLLSSSSFFPDSDHFRNSPSNGTVQVLINGYKRGVSPKHRQKMQNSKFIPQVSKLSILRLYARVCKDVYGVEIPSTQSYHETKTDFHDLSDHQSANANVLFTQPVSAYHEAKILLKGPSAPFSAWWDKSTRSLVPTPSSSTGSEDVSSSRGEGKEEWTGCARLNDEADIIREERLQCRGSGYWERFNVDGELLSLERCNQDVHYYDYTIQ</sequence>
<reference evidence="3" key="2">
    <citation type="journal article" date="2023" name="Proc. Natl. Acad. Sci. U.S.A.">
        <title>A global phylogenomic analysis of the shiitake genus Lentinula.</title>
        <authorList>
            <person name="Sierra-Patev S."/>
            <person name="Min B."/>
            <person name="Naranjo-Ortiz M."/>
            <person name="Looney B."/>
            <person name="Konkel Z."/>
            <person name="Slot J.C."/>
            <person name="Sakamoto Y."/>
            <person name="Steenwyk J.L."/>
            <person name="Rokas A."/>
            <person name="Carro J."/>
            <person name="Camarero S."/>
            <person name="Ferreira P."/>
            <person name="Molpeceres G."/>
            <person name="Ruiz-Duenas F.J."/>
            <person name="Serrano A."/>
            <person name="Henrissat B."/>
            <person name="Drula E."/>
            <person name="Hughes K.W."/>
            <person name="Mata J.L."/>
            <person name="Ishikawa N.K."/>
            <person name="Vargas-Isla R."/>
            <person name="Ushijima S."/>
            <person name="Smith C.A."/>
            <person name="Donoghue J."/>
            <person name="Ahrendt S."/>
            <person name="Andreopoulos W."/>
            <person name="He G."/>
            <person name="LaButti K."/>
            <person name="Lipzen A."/>
            <person name="Ng V."/>
            <person name="Riley R."/>
            <person name="Sandor L."/>
            <person name="Barry K."/>
            <person name="Martinez A.T."/>
            <person name="Xiao Y."/>
            <person name="Gibbons J.G."/>
            <person name="Terashima K."/>
            <person name="Grigoriev I.V."/>
            <person name="Hibbett D."/>
        </authorList>
    </citation>
    <scope>NUCLEOTIDE SEQUENCE</scope>
    <source>
        <strain evidence="3">Sp2 HRB7682 ss15</strain>
    </source>
</reference>
<name>A0A9W9ANY9_9AGAR</name>
<dbReference type="PROSITE" id="PS50141">
    <property type="entry name" value="A_DEAMIN_EDITASE"/>
    <property type="match status" value="1"/>
</dbReference>
<comment type="caution">
    <text evidence="3">The sequence shown here is derived from an EMBL/GenBank/DDBJ whole genome shotgun (WGS) entry which is preliminary data.</text>
</comment>
<evidence type="ECO:0000313" key="3">
    <source>
        <dbReference type="EMBL" id="KAJ4487248.1"/>
    </source>
</evidence>
<dbReference type="Pfam" id="PF02137">
    <property type="entry name" value="A_deamin"/>
    <property type="match status" value="1"/>
</dbReference>
<dbReference type="Proteomes" id="UP001150238">
    <property type="component" value="Unassembled WGS sequence"/>
</dbReference>
<proteinExistence type="predicted"/>
<protein>
    <recommendedName>
        <fullName evidence="2">A to I editase domain-containing protein</fullName>
    </recommendedName>
</protein>
<evidence type="ECO:0000259" key="2">
    <source>
        <dbReference type="PROSITE" id="PS50141"/>
    </source>
</evidence>
<dbReference type="GO" id="GO:0003726">
    <property type="term" value="F:double-stranded RNA adenosine deaminase activity"/>
    <property type="evidence" value="ECO:0007669"/>
    <property type="project" value="TreeGrafter"/>
</dbReference>
<evidence type="ECO:0000313" key="4">
    <source>
        <dbReference type="Proteomes" id="UP001150238"/>
    </source>
</evidence>
<organism evidence="3 4">
    <name type="scientific">Lentinula lateritia</name>
    <dbReference type="NCBI Taxonomy" id="40482"/>
    <lineage>
        <taxon>Eukaryota</taxon>
        <taxon>Fungi</taxon>
        <taxon>Dikarya</taxon>
        <taxon>Basidiomycota</taxon>
        <taxon>Agaricomycotina</taxon>
        <taxon>Agaricomycetes</taxon>
        <taxon>Agaricomycetidae</taxon>
        <taxon>Agaricales</taxon>
        <taxon>Marasmiineae</taxon>
        <taxon>Omphalotaceae</taxon>
        <taxon>Lentinula</taxon>
    </lineage>
</organism>
<accession>A0A9W9ANY9</accession>
<dbReference type="EMBL" id="JANVFS010000009">
    <property type="protein sequence ID" value="KAJ4487248.1"/>
    <property type="molecule type" value="Genomic_DNA"/>
</dbReference>
<feature type="domain" description="A to I editase" evidence="2">
    <location>
        <begin position="51"/>
        <end position="391"/>
    </location>
</feature>
<dbReference type="GO" id="GO:0003725">
    <property type="term" value="F:double-stranded RNA binding"/>
    <property type="evidence" value="ECO:0007669"/>
    <property type="project" value="TreeGrafter"/>
</dbReference>
<dbReference type="PANTHER" id="PTHR10910">
    <property type="entry name" value="EUKARYOTE SPECIFIC DSRNA BINDING PROTEIN"/>
    <property type="match status" value="1"/>
</dbReference>
<dbReference type="AlphaFoldDB" id="A0A9W9ANY9"/>
<dbReference type="GO" id="GO:0005737">
    <property type="term" value="C:cytoplasm"/>
    <property type="evidence" value="ECO:0007669"/>
    <property type="project" value="TreeGrafter"/>
</dbReference>
<gene>
    <name evidence="3" type="ORF">C8J55DRAFT_507387</name>
</gene>
<feature type="compositionally biased region" description="Low complexity" evidence="1">
    <location>
        <begin position="446"/>
        <end position="457"/>
    </location>
</feature>